<dbReference type="NCBIfam" id="NF033547">
    <property type="entry name" value="transpos_IS1595"/>
    <property type="match status" value="1"/>
</dbReference>
<protein>
    <submittedName>
        <fullName evidence="2">ISXO2-like transposase domain protein</fullName>
    </submittedName>
</protein>
<name>A0A399ENG5_9DEIN</name>
<evidence type="ECO:0000259" key="1">
    <source>
        <dbReference type="SMART" id="SM01126"/>
    </source>
</evidence>
<dbReference type="PANTHER" id="PTHR47163">
    <property type="entry name" value="DDE_TNP_IS1595 DOMAIN-CONTAINING PROTEIN"/>
    <property type="match status" value="1"/>
</dbReference>
<dbReference type="PANTHER" id="PTHR47163:SF2">
    <property type="entry name" value="SI:DKEY-17M8.2"/>
    <property type="match status" value="1"/>
</dbReference>
<reference evidence="2 3" key="1">
    <citation type="submission" date="2018-08" db="EMBL/GenBank/DDBJ databases">
        <title>Meiothermus terrae DSM 26712 genome sequencing project.</title>
        <authorList>
            <person name="Da Costa M.S."/>
            <person name="Albuquerque L."/>
            <person name="Raposo P."/>
            <person name="Froufe H.J.C."/>
            <person name="Barroso C.S."/>
            <person name="Egas C."/>
        </authorList>
    </citation>
    <scope>NUCLEOTIDE SEQUENCE [LARGE SCALE GENOMIC DNA]</scope>
    <source>
        <strain evidence="2 3">DSM 26712</strain>
    </source>
</reference>
<proteinExistence type="predicted"/>
<dbReference type="EMBL" id="QXDL01000064">
    <property type="protein sequence ID" value="RIH85063.1"/>
    <property type="molecule type" value="Genomic_DNA"/>
</dbReference>
<dbReference type="InterPro" id="IPR053164">
    <property type="entry name" value="IS1016-like_transposase"/>
</dbReference>
<dbReference type="Pfam" id="PF12762">
    <property type="entry name" value="DDE_Tnp_IS1595"/>
    <property type="match status" value="1"/>
</dbReference>
<dbReference type="InterPro" id="IPR024445">
    <property type="entry name" value="Tnp_ISXO2-like"/>
</dbReference>
<sequence>MSCTSGLGGSGGRRGRGALGKATVSGLIKRQGKAYAQIVPDAKKATLQAIIRGGVDPDSVIYSDGFRGYDGLVDVGYDKHFRVRHEEDRFVDGKAHVNGVEGFWGVARTRLAKLRGLPTQTPLLPPPRETGFRFNHGGRDLGRLTLQLVLTQTKISNLREFDIREIAATSLCRMHA</sequence>
<dbReference type="AlphaFoldDB" id="A0A399ENG5"/>
<keyword evidence="3" id="KW-1185">Reference proteome</keyword>
<evidence type="ECO:0000313" key="2">
    <source>
        <dbReference type="EMBL" id="RIH85063.1"/>
    </source>
</evidence>
<feature type="domain" description="ISXO2-like transposase" evidence="1">
    <location>
        <begin position="6"/>
        <end position="135"/>
    </location>
</feature>
<comment type="caution">
    <text evidence="2">The sequence shown here is derived from an EMBL/GenBank/DDBJ whole genome shotgun (WGS) entry which is preliminary data.</text>
</comment>
<gene>
    <name evidence="2" type="ORF">Mterra_01805</name>
</gene>
<evidence type="ECO:0000313" key="3">
    <source>
        <dbReference type="Proteomes" id="UP000265715"/>
    </source>
</evidence>
<organism evidence="2 3">
    <name type="scientific">Calidithermus terrae</name>
    <dbReference type="NCBI Taxonomy" id="1408545"/>
    <lineage>
        <taxon>Bacteria</taxon>
        <taxon>Thermotogati</taxon>
        <taxon>Deinococcota</taxon>
        <taxon>Deinococci</taxon>
        <taxon>Thermales</taxon>
        <taxon>Thermaceae</taxon>
        <taxon>Calidithermus</taxon>
    </lineage>
</organism>
<dbReference type="SMART" id="SM01126">
    <property type="entry name" value="DDE_Tnp_IS1595"/>
    <property type="match status" value="1"/>
</dbReference>
<dbReference type="Proteomes" id="UP000265715">
    <property type="component" value="Unassembled WGS sequence"/>
</dbReference>
<accession>A0A399ENG5</accession>